<dbReference type="AlphaFoldDB" id="A0AAD4WMI4"/>
<accession>A0AAD4WMI4</accession>
<comment type="caution">
    <text evidence="2">The sequence shown here is derived from an EMBL/GenBank/DDBJ whole genome shotgun (WGS) entry which is preliminary data.</text>
</comment>
<reference evidence="2 3" key="1">
    <citation type="journal article" date="2022" name="G3 (Bethesda)">
        <title>Whole-genome sequence and methylome profiling of the almond [Prunus dulcis (Mill.) D.A. Webb] cultivar 'Nonpareil'.</title>
        <authorList>
            <person name="D'Amico-Willman K.M."/>
            <person name="Ouma W.Z."/>
            <person name="Meulia T."/>
            <person name="Sideli G.M."/>
            <person name="Gradziel T.M."/>
            <person name="Fresnedo-Ramirez J."/>
        </authorList>
    </citation>
    <scope>NUCLEOTIDE SEQUENCE [LARGE SCALE GENOMIC DNA]</scope>
    <source>
        <strain evidence="2">Clone GOH B32 T37-40</strain>
    </source>
</reference>
<gene>
    <name evidence="2" type="ORF">L3X38_014003</name>
</gene>
<evidence type="ECO:0000313" key="3">
    <source>
        <dbReference type="Proteomes" id="UP001054821"/>
    </source>
</evidence>
<evidence type="ECO:0000256" key="1">
    <source>
        <dbReference type="SAM" id="MobiDB-lite"/>
    </source>
</evidence>
<sequence>MPAVGPQAEALPNVFGVNPLQPNPPARGNPELAVNVQPMDNNSYAAANQFQVFLPYNQFRPQAHQGAGANFAGSHVNQFVGVSGWQANLLEAISGAL</sequence>
<dbReference type="EMBL" id="JAJFAZ020000002">
    <property type="protein sequence ID" value="KAI5346124.1"/>
    <property type="molecule type" value="Genomic_DNA"/>
</dbReference>
<organism evidence="2 3">
    <name type="scientific">Prunus dulcis</name>
    <name type="common">Almond</name>
    <name type="synonym">Amygdalus dulcis</name>
    <dbReference type="NCBI Taxonomy" id="3755"/>
    <lineage>
        <taxon>Eukaryota</taxon>
        <taxon>Viridiplantae</taxon>
        <taxon>Streptophyta</taxon>
        <taxon>Embryophyta</taxon>
        <taxon>Tracheophyta</taxon>
        <taxon>Spermatophyta</taxon>
        <taxon>Magnoliopsida</taxon>
        <taxon>eudicotyledons</taxon>
        <taxon>Gunneridae</taxon>
        <taxon>Pentapetalae</taxon>
        <taxon>rosids</taxon>
        <taxon>fabids</taxon>
        <taxon>Rosales</taxon>
        <taxon>Rosaceae</taxon>
        <taxon>Amygdaloideae</taxon>
        <taxon>Amygdaleae</taxon>
        <taxon>Prunus</taxon>
    </lineage>
</organism>
<keyword evidence="3" id="KW-1185">Reference proteome</keyword>
<dbReference type="Proteomes" id="UP001054821">
    <property type="component" value="Chromosome 2"/>
</dbReference>
<evidence type="ECO:0000313" key="2">
    <source>
        <dbReference type="EMBL" id="KAI5346124.1"/>
    </source>
</evidence>
<proteinExistence type="predicted"/>
<feature type="region of interest" description="Disordered" evidence="1">
    <location>
        <begin position="1"/>
        <end position="31"/>
    </location>
</feature>
<protein>
    <submittedName>
        <fullName evidence="2">Uncharacterized protein</fullName>
    </submittedName>
</protein>
<name>A0AAD4WMI4_PRUDU</name>